<dbReference type="GO" id="GO:0008460">
    <property type="term" value="F:dTDP-glucose 4,6-dehydratase activity"/>
    <property type="evidence" value="ECO:0007669"/>
    <property type="project" value="UniProtKB-EC"/>
</dbReference>
<reference evidence="10 11" key="1">
    <citation type="submission" date="2023-11" db="EMBL/GenBank/DDBJ databases">
        <title>Lentzea sokolovensis, sp. nov., Lentzea kristufkii, sp. nov., and Lentzea miocenensis, sp. nov., rare actinobacteria from Sokolov Coal Basin, Miocene lacustrine sediment, Czech Republic.</title>
        <authorList>
            <person name="Lara A."/>
            <person name="Kotroba L."/>
            <person name="Nouioui I."/>
            <person name="Neumann-Schaal M."/>
            <person name="Mast Y."/>
            <person name="Chronakova A."/>
        </authorList>
    </citation>
    <scope>NUCLEOTIDE SEQUENCE [LARGE SCALE GENOMIC DNA]</scope>
    <source>
        <strain evidence="10 11">BCCO 10_0798</strain>
    </source>
</reference>
<organism evidence="10 11">
    <name type="scientific">Lentzea kristufekii</name>
    <dbReference type="NCBI Taxonomy" id="3095430"/>
    <lineage>
        <taxon>Bacteria</taxon>
        <taxon>Bacillati</taxon>
        <taxon>Actinomycetota</taxon>
        <taxon>Actinomycetes</taxon>
        <taxon>Pseudonocardiales</taxon>
        <taxon>Pseudonocardiaceae</taxon>
        <taxon>Lentzea</taxon>
    </lineage>
</organism>
<comment type="cofactor">
    <cofactor evidence="2 8">
        <name>NAD(+)</name>
        <dbReference type="ChEBI" id="CHEBI:57540"/>
    </cofactor>
</comment>
<dbReference type="Gene3D" id="3.90.25.10">
    <property type="entry name" value="UDP-galactose 4-epimerase, domain 1"/>
    <property type="match status" value="1"/>
</dbReference>
<evidence type="ECO:0000256" key="4">
    <source>
        <dbReference type="ARBA" id="ARBA00011990"/>
    </source>
</evidence>
<evidence type="ECO:0000256" key="2">
    <source>
        <dbReference type="ARBA" id="ARBA00001911"/>
    </source>
</evidence>
<sequence length="324" mass="35656">MRILVTGAAGFIGSHYVRTLLDDGYPGCEGAEVTVVDKLTYAGSTANLPMDHPRLTFVVGDICDGPMLARVMAGHEAVVHFAAESHVDRSIDGPLAFMRTNVEGTQSVLTAAKAAGVRTVVHVSTDEVYGSIGTGRWTEAEPVAPNSPYAASKAASDLVALAYWRTHGLDVRITRCSNNYGPYQHVEKLIPRFVTNLLSGEPVPLYGEGVNVREWLHVDDHCRAVHLVLTNGRAGEVYNVGGGTELSNKEMTARLLDLCGADWRMVRHVEDRLGHDLRYAIDDSKIRSELGYAPRWSFDDGLSGVVRWYRENPGWWKPLLRTTR</sequence>
<dbReference type="Proteomes" id="UP001271792">
    <property type="component" value="Unassembled WGS sequence"/>
</dbReference>
<gene>
    <name evidence="10" type="primary">rfbB</name>
    <name evidence="10" type="ORF">SK571_27075</name>
</gene>
<evidence type="ECO:0000313" key="10">
    <source>
        <dbReference type="EMBL" id="MDX8053056.1"/>
    </source>
</evidence>
<dbReference type="InterPro" id="IPR005888">
    <property type="entry name" value="dTDP_Gluc_deHydtase"/>
</dbReference>
<comment type="similarity">
    <text evidence="3 8">Belongs to the NAD(P)-dependent epimerase/dehydratase family. dTDP-glucose dehydratase subfamily.</text>
</comment>
<proteinExistence type="inferred from homology"/>
<keyword evidence="6" id="KW-0520">NAD</keyword>
<dbReference type="EC" id="4.2.1.46" evidence="4 8"/>
<dbReference type="RefSeq" id="WP_319986899.1">
    <property type="nucleotide sequence ID" value="NZ_JAXAVV010000014.1"/>
</dbReference>
<evidence type="ECO:0000256" key="6">
    <source>
        <dbReference type="ARBA" id="ARBA00023027"/>
    </source>
</evidence>
<comment type="catalytic activity">
    <reaction evidence="1 8">
        <text>dTDP-alpha-D-glucose = dTDP-4-dehydro-6-deoxy-alpha-D-glucose + H2O</text>
        <dbReference type="Rhea" id="RHEA:17221"/>
        <dbReference type="ChEBI" id="CHEBI:15377"/>
        <dbReference type="ChEBI" id="CHEBI:57477"/>
        <dbReference type="ChEBI" id="CHEBI:57649"/>
        <dbReference type="EC" id="4.2.1.46"/>
    </reaction>
</comment>
<name>A0ABU4TZ61_9PSEU</name>
<dbReference type="SUPFAM" id="SSF51735">
    <property type="entry name" value="NAD(P)-binding Rossmann-fold domains"/>
    <property type="match status" value="1"/>
</dbReference>
<dbReference type="NCBIfam" id="TIGR01181">
    <property type="entry name" value="dTDP_gluc_dehyt"/>
    <property type="match status" value="1"/>
</dbReference>
<dbReference type="EMBL" id="JAXAVV010000014">
    <property type="protein sequence ID" value="MDX8053056.1"/>
    <property type="molecule type" value="Genomic_DNA"/>
</dbReference>
<accession>A0ABU4TZ61</accession>
<feature type="domain" description="NAD(P)-binding" evidence="9">
    <location>
        <begin position="4"/>
        <end position="302"/>
    </location>
</feature>
<evidence type="ECO:0000259" key="9">
    <source>
        <dbReference type="Pfam" id="PF16363"/>
    </source>
</evidence>
<evidence type="ECO:0000313" key="11">
    <source>
        <dbReference type="Proteomes" id="UP001271792"/>
    </source>
</evidence>
<evidence type="ECO:0000256" key="3">
    <source>
        <dbReference type="ARBA" id="ARBA00008178"/>
    </source>
</evidence>
<protein>
    <recommendedName>
        <fullName evidence="5 8">dTDP-glucose 4,6-dehydratase</fullName>
        <ecNumber evidence="4 8">4.2.1.46</ecNumber>
    </recommendedName>
</protein>
<evidence type="ECO:0000256" key="7">
    <source>
        <dbReference type="ARBA" id="ARBA00023239"/>
    </source>
</evidence>
<dbReference type="CDD" id="cd05246">
    <property type="entry name" value="dTDP_GD_SDR_e"/>
    <property type="match status" value="1"/>
</dbReference>
<dbReference type="InterPro" id="IPR036291">
    <property type="entry name" value="NAD(P)-bd_dom_sf"/>
</dbReference>
<dbReference type="InterPro" id="IPR016040">
    <property type="entry name" value="NAD(P)-bd_dom"/>
</dbReference>
<comment type="caution">
    <text evidence="10">The sequence shown here is derived from an EMBL/GenBank/DDBJ whole genome shotgun (WGS) entry which is preliminary data.</text>
</comment>
<keyword evidence="11" id="KW-1185">Reference proteome</keyword>
<dbReference type="Pfam" id="PF16363">
    <property type="entry name" value="GDP_Man_Dehyd"/>
    <property type="match status" value="1"/>
</dbReference>
<keyword evidence="7 8" id="KW-0456">Lyase</keyword>
<evidence type="ECO:0000256" key="1">
    <source>
        <dbReference type="ARBA" id="ARBA00001539"/>
    </source>
</evidence>
<evidence type="ECO:0000256" key="5">
    <source>
        <dbReference type="ARBA" id="ARBA00016977"/>
    </source>
</evidence>
<evidence type="ECO:0000256" key="8">
    <source>
        <dbReference type="RuleBase" id="RU004473"/>
    </source>
</evidence>
<dbReference type="Gene3D" id="3.40.50.720">
    <property type="entry name" value="NAD(P)-binding Rossmann-like Domain"/>
    <property type="match status" value="1"/>
</dbReference>
<dbReference type="PANTHER" id="PTHR43000">
    <property type="entry name" value="DTDP-D-GLUCOSE 4,6-DEHYDRATASE-RELATED"/>
    <property type="match status" value="1"/>
</dbReference>